<dbReference type="OrthoDB" id="124855at2759"/>
<dbReference type="GO" id="GO:0005634">
    <property type="term" value="C:nucleus"/>
    <property type="evidence" value="ECO:0007669"/>
    <property type="project" value="UniProtKB-SubCell"/>
</dbReference>
<dbReference type="GO" id="GO:0035267">
    <property type="term" value="C:NuA4 histone acetyltransferase complex"/>
    <property type="evidence" value="ECO:0007669"/>
    <property type="project" value="TreeGrafter"/>
</dbReference>
<dbReference type="PROSITE" id="PS51640">
    <property type="entry name" value="MRG"/>
    <property type="match status" value="1"/>
</dbReference>
<dbReference type="Pfam" id="PF22732">
    <property type="entry name" value="MSL3_chromo-like"/>
    <property type="match status" value="1"/>
</dbReference>
<keyword evidence="3" id="KW-0805">Transcription regulation</keyword>
<dbReference type="InterPro" id="IPR008676">
    <property type="entry name" value="MRG"/>
</dbReference>
<evidence type="ECO:0000256" key="3">
    <source>
        <dbReference type="ARBA" id="ARBA00023015"/>
    </source>
</evidence>
<keyword evidence="2" id="KW-0156">Chromatin regulator</keyword>
<dbReference type="Pfam" id="PF05712">
    <property type="entry name" value="MRG"/>
    <property type="match status" value="1"/>
</dbReference>
<sequence length="270" mass="31589">MSFAKGERVLSFHDGLLYEAKILHVKEKNNVPLYHIHYVGWSKYWDTWTSESEILKKNKENVEKMENLMAECKETERIEKSKVSRSRKRKLSISLTDKEEIGIELTFQLPDNIIDILQHDKLLVEDGCSSKCNVGPSIAEFMNAFRTSKSKSLCEFENSKMEEFEKGILAYFDVVYGKFLLYPTEKDYNCSKIRSPRDQCSVIHFIRFLSKLHSFLHDLFKNPANQQMLKEPIASLLSWTSERVEESNLLVEIKQYFTEPPVKTQLKKIT</sequence>
<keyword evidence="4" id="KW-0804">Transcription</keyword>
<dbReference type="SMART" id="SM00298">
    <property type="entry name" value="CHROMO"/>
    <property type="match status" value="1"/>
</dbReference>
<dbReference type="Gene3D" id="1.10.274.30">
    <property type="entry name" value="MRG domain"/>
    <property type="match status" value="1"/>
</dbReference>
<evidence type="ECO:0000256" key="5">
    <source>
        <dbReference type="ARBA" id="ARBA00023242"/>
    </source>
</evidence>
<accession>E4X2D4</accession>
<keyword evidence="8" id="KW-1185">Reference proteome</keyword>
<dbReference type="PANTHER" id="PTHR10880:SF48">
    <property type="entry name" value="MORTALITY FACTOR 4 LIKE 2"/>
    <property type="match status" value="1"/>
</dbReference>
<evidence type="ECO:0000256" key="4">
    <source>
        <dbReference type="ARBA" id="ARBA00023163"/>
    </source>
</evidence>
<dbReference type="InParanoid" id="E4X2D4"/>
<proteinExistence type="predicted"/>
<name>E4X2D4_OIKDI</name>
<evidence type="ECO:0000313" key="8">
    <source>
        <dbReference type="Proteomes" id="UP000001307"/>
    </source>
</evidence>
<dbReference type="Gene3D" id="2.30.30.140">
    <property type="match status" value="1"/>
</dbReference>
<organism evidence="7">
    <name type="scientific">Oikopleura dioica</name>
    <name type="common">Tunicate</name>
    <dbReference type="NCBI Taxonomy" id="34765"/>
    <lineage>
        <taxon>Eukaryota</taxon>
        <taxon>Metazoa</taxon>
        <taxon>Chordata</taxon>
        <taxon>Tunicata</taxon>
        <taxon>Appendicularia</taxon>
        <taxon>Copelata</taxon>
        <taxon>Oikopleuridae</taxon>
        <taxon>Oikopleura</taxon>
    </lineage>
</organism>
<dbReference type="InterPro" id="IPR016197">
    <property type="entry name" value="Chromo-like_dom_sf"/>
</dbReference>
<evidence type="ECO:0000259" key="6">
    <source>
        <dbReference type="SMART" id="SM00298"/>
    </source>
</evidence>
<dbReference type="GO" id="GO:0006325">
    <property type="term" value="P:chromatin organization"/>
    <property type="evidence" value="ECO:0007669"/>
    <property type="project" value="UniProtKB-KW"/>
</dbReference>
<protein>
    <recommendedName>
        <fullName evidence="6">Chromo domain-containing protein</fullName>
    </recommendedName>
</protein>
<dbReference type="InterPro" id="IPR026541">
    <property type="entry name" value="MRG_dom"/>
</dbReference>
<dbReference type="InterPro" id="IPR038217">
    <property type="entry name" value="MRG_C_sf"/>
</dbReference>
<evidence type="ECO:0000313" key="7">
    <source>
        <dbReference type="EMBL" id="CBY07430.1"/>
    </source>
</evidence>
<feature type="domain" description="Chromo" evidence="6">
    <location>
        <begin position="17"/>
        <end position="70"/>
    </location>
</feature>
<dbReference type="InterPro" id="IPR000953">
    <property type="entry name" value="Chromo/chromo_shadow_dom"/>
</dbReference>
<gene>
    <name evidence="7" type="ORF">GSOID_T00017110001</name>
</gene>
<comment type="subcellular location">
    <subcellularLocation>
        <location evidence="1">Nucleus</location>
    </subcellularLocation>
</comment>
<evidence type="ECO:0000256" key="1">
    <source>
        <dbReference type="ARBA" id="ARBA00004123"/>
    </source>
</evidence>
<dbReference type="GO" id="GO:0006355">
    <property type="term" value="P:regulation of DNA-templated transcription"/>
    <property type="evidence" value="ECO:0007669"/>
    <property type="project" value="InterPro"/>
</dbReference>
<dbReference type="EMBL" id="FN653022">
    <property type="protein sequence ID" value="CBY07430.1"/>
    <property type="molecule type" value="Genomic_DNA"/>
</dbReference>
<dbReference type="InterPro" id="IPR053820">
    <property type="entry name" value="MSL3_chromo-like"/>
</dbReference>
<reference evidence="7" key="1">
    <citation type="journal article" date="2010" name="Science">
        <title>Plasticity of animal genome architecture unmasked by rapid evolution of a pelagic tunicate.</title>
        <authorList>
            <person name="Denoeud F."/>
            <person name="Henriet S."/>
            <person name="Mungpakdee S."/>
            <person name="Aury J.M."/>
            <person name="Da Silva C."/>
            <person name="Brinkmann H."/>
            <person name="Mikhaleva J."/>
            <person name="Olsen L.C."/>
            <person name="Jubin C."/>
            <person name="Canestro C."/>
            <person name="Bouquet J.M."/>
            <person name="Danks G."/>
            <person name="Poulain J."/>
            <person name="Campsteijn C."/>
            <person name="Adamski M."/>
            <person name="Cross I."/>
            <person name="Yadetie F."/>
            <person name="Muffato M."/>
            <person name="Louis A."/>
            <person name="Butcher S."/>
            <person name="Tsagkogeorga G."/>
            <person name="Konrad A."/>
            <person name="Singh S."/>
            <person name="Jensen M.F."/>
            <person name="Cong E.H."/>
            <person name="Eikeseth-Otteraa H."/>
            <person name="Noel B."/>
            <person name="Anthouard V."/>
            <person name="Porcel B.M."/>
            <person name="Kachouri-Lafond R."/>
            <person name="Nishino A."/>
            <person name="Ugolini M."/>
            <person name="Chourrout P."/>
            <person name="Nishida H."/>
            <person name="Aasland R."/>
            <person name="Huzurbazar S."/>
            <person name="Westhof E."/>
            <person name="Delsuc F."/>
            <person name="Lehrach H."/>
            <person name="Reinhardt R."/>
            <person name="Weissenbach J."/>
            <person name="Roy S.W."/>
            <person name="Artiguenave F."/>
            <person name="Postlethwait J.H."/>
            <person name="Manak J.R."/>
            <person name="Thompson E.M."/>
            <person name="Jaillon O."/>
            <person name="Du Pasquier L."/>
            <person name="Boudinot P."/>
            <person name="Liberles D.A."/>
            <person name="Volff J.N."/>
            <person name="Philippe H."/>
            <person name="Lenhard B."/>
            <person name="Roest Crollius H."/>
            <person name="Wincker P."/>
            <person name="Chourrout D."/>
        </authorList>
    </citation>
    <scope>NUCLEOTIDE SEQUENCE [LARGE SCALE GENOMIC DNA]</scope>
</reference>
<dbReference type="PANTHER" id="PTHR10880">
    <property type="entry name" value="MORTALITY FACTOR 4-LIKE PROTEIN"/>
    <property type="match status" value="1"/>
</dbReference>
<keyword evidence="5" id="KW-0539">Nucleus</keyword>
<evidence type="ECO:0000256" key="2">
    <source>
        <dbReference type="ARBA" id="ARBA00022853"/>
    </source>
</evidence>
<dbReference type="AlphaFoldDB" id="E4X2D4"/>
<dbReference type="SUPFAM" id="SSF54160">
    <property type="entry name" value="Chromo domain-like"/>
    <property type="match status" value="1"/>
</dbReference>
<dbReference type="Proteomes" id="UP000001307">
    <property type="component" value="Unassembled WGS sequence"/>
</dbReference>